<keyword evidence="3" id="KW-1185">Reference proteome</keyword>
<proteinExistence type="predicted"/>
<gene>
    <name evidence="2" type="ORF">SBOR_6744</name>
</gene>
<dbReference type="AlphaFoldDB" id="W9CAK9"/>
<organism evidence="2 3">
    <name type="scientific">Sclerotinia borealis (strain F-4128)</name>
    <dbReference type="NCBI Taxonomy" id="1432307"/>
    <lineage>
        <taxon>Eukaryota</taxon>
        <taxon>Fungi</taxon>
        <taxon>Dikarya</taxon>
        <taxon>Ascomycota</taxon>
        <taxon>Pezizomycotina</taxon>
        <taxon>Leotiomycetes</taxon>
        <taxon>Helotiales</taxon>
        <taxon>Sclerotiniaceae</taxon>
        <taxon>Sclerotinia</taxon>
    </lineage>
</organism>
<dbReference type="OrthoDB" id="3546385at2759"/>
<accession>W9CAK9</accession>
<dbReference type="Proteomes" id="UP000019487">
    <property type="component" value="Unassembled WGS sequence"/>
</dbReference>
<evidence type="ECO:0000313" key="2">
    <source>
        <dbReference type="EMBL" id="ESZ92881.1"/>
    </source>
</evidence>
<reference evidence="2 3" key="1">
    <citation type="journal article" date="2014" name="Genome Announc.">
        <title>Draft genome sequence of Sclerotinia borealis, a psychrophilic plant pathogenic fungus.</title>
        <authorList>
            <person name="Mardanov A.V."/>
            <person name="Beletsky A.V."/>
            <person name="Kadnikov V.V."/>
            <person name="Ignatov A.N."/>
            <person name="Ravin N.V."/>
        </authorList>
    </citation>
    <scope>NUCLEOTIDE SEQUENCE [LARGE SCALE GENOMIC DNA]</scope>
    <source>
        <strain evidence="3">F-4157</strain>
    </source>
</reference>
<dbReference type="PANTHER" id="PTHR35910">
    <property type="entry name" value="2EXR DOMAIN-CONTAINING PROTEIN"/>
    <property type="match status" value="1"/>
</dbReference>
<name>W9CAK9_SCLBF</name>
<comment type="caution">
    <text evidence="2">The sequence shown here is derived from an EMBL/GenBank/DDBJ whole genome shotgun (WGS) entry which is preliminary data.</text>
</comment>
<evidence type="ECO:0000259" key="1">
    <source>
        <dbReference type="Pfam" id="PF20150"/>
    </source>
</evidence>
<dbReference type="Pfam" id="PF20150">
    <property type="entry name" value="2EXR"/>
    <property type="match status" value="1"/>
</dbReference>
<feature type="domain" description="2EXR" evidence="1">
    <location>
        <begin position="12"/>
        <end position="119"/>
    </location>
</feature>
<evidence type="ECO:0000313" key="3">
    <source>
        <dbReference type="Proteomes" id="UP000019487"/>
    </source>
</evidence>
<dbReference type="PANTHER" id="PTHR35910:SF6">
    <property type="entry name" value="2EXR DOMAIN-CONTAINING PROTEIN"/>
    <property type="match status" value="1"/>
</dbReference>
<protein>
    <recommendedName>
        <fullName evidence="1">2EXR domain-containing protein</fullName>
    </recommendedName>
</protein>
<dbReference type="HOGENOM" id="CLU_891852_0_0_1"/>
<dbReference type="EMBL" id="AYSA01000353">
    <property type="protein sequence ID" value="ESZ92881.1"/>
    <property type="molecule type" value="Genomic_DNA"/>
</dbReference>
<sequence length="312" mass="36722">MSYLVDGGTKNFTIFPNLPLELQRKIWKSASFHRRDVLVGIKYSYQMSDWVTGKWRFDRKYLFRFRSDNPVPILFMVCREARMEAKKHYKKVLVAKHTFKFFSITQVPRFYINPTSDIISPVGMDFLTRPQQWGYDCYNMDLWIERVTEPSNRVRSLVLHAEPNVVVKYGRLQGSRNLRNLSCHWDSLTPLQQCLLCSAISKFGIAIETMRRNIRRQILQDQLTEASGAPRQLLPWSGMTYFRKESVARGPLEDSRNWVDPSIQLMVDHIPYFVRKLLNFNEVLPLYQCDDTAYTVCYAPWAIMMREGHSPV</sequence>
<dbReference type="InterPro" id="IPR045518">
    <property type="entry name" value="2EXR"/>
</dbReference>